<dbReference type="InterPro" id="IPR050508">
    <property type="entry name" value="Methyltransf_Superfamily"/>
</dbReference>
<reference evidence="2 3" key="1">
    <citation type="submission" date="2024-05" db="EMBL/GenBank/DDBJ databases">
        <title>Genome Sequence and Characterization of the New Strain Purple Sulfur Bacterium of Genus Thioalkalicoccus.</title>
        <authorList>
            <person name="Bryantseva I.A."/>
            <person name="Kyndt J.A."/>
            <person name="Imhoff J.F."/>
        </authorList>
    </citation>
    <scope>NUCLEOTIDE SEQUENCE [LARGE SCALE GENOMIC DNA]</scope>
    <source>
        <strain evidence="2 3">Um2</strain>
    </source>
</reference>
<accession>A0ABV4BCX7</accession>
<dbReference type="GO" id="GO:0032259">
    <property type="term" value="P:methylation"/>
    <property type="evidence" value="ECO:0007669"/>
    <property type="project" value="UniProtKB-KW"/>
</dbReference>
<comment type="caution">
    <text evidence="2">The sequence shown here is derived from an EMBL/GenBank/DDBJ whole genome shotgun (WGS) entry which is preliminary data.</text>
</comment>
<dbReference type="RefSeq" id="WP_369666746.1">
    <property type="nucleotide sequence ID" value="NZ_JBDKXB010000007.1"/>
</dbReference>
<dbReference type="Pfam" id="PF08241">
    <property type="entry name" value="Methyltransf_11"/>
    <property type="match status" value="1"/>
</dbReference>
<keyword evidence="2" id="KW-0808">Transferase</keyword>
<dbReference type="InterPro" id="IPR013216">
    <property type="entry name" value="Methyltransf_11"/>
</dbReference>
<dbReference type="CDD" id="cd02440">
    <property type="entry name" value="AdoMet_MTases"/>
    <property type="match status" value="1"/>
</dbReference>
<dbReference type="Proteomes" id="UP001564408">
    <property type="component" value="Unassembled WGS sequence"/>
</dbReference>
<evidence type="ECO:0000313" key="3">
    <source>
        <dbReference type="Proteomes" id="UP001564408"/>
    </source>
</evidence>
<dbReference type="Gene3D" id="3.40.50.150">
    <property type="entry name" value="Vaccinia Virus protein VP39"/>
    <property type="match status" value="1"/>
</dbReference>
<evidence type="ECO:0000259" key="1">
    <source>
        <dbReference type="Pfam" id="PF08241"/>
    </source>
</evidence>
<protein>
    <submittedName>
        <fullName evidence="2">Class I SAM-dependent methyltransferase</fullName>
    </submittedName>
</protein>
<dbReference type="EMBL" id="JBDKXB010000007">
    <property type="protein sequence ID" value="MEY6432365.1"/>
    <property type="molecule type" value="Genomic_DNA"/>
</dbReference>
<dbReference type="GO" id="GO:0008168">
    <property type="term" value="F:methyltransferase activity"/>
    <property type="evidence" value="ECO:0007669"/>
    <property type="project" value="UniProtKB-KW"/>
</dbReference>
<sequence>MGSLVHWLDAKLYPDFQHRWDDQFFRERILAHLDNADLDVLDLGAGAGIVAAMDFRGRARRVCGVDPDPRVVDNPYLDEGRVGVGEAIPYPDASFDLVFADNVLEHLPDPAAVFAEIARVLRPGGLFLAKTPNKWHYVPLIARLTPHGFHRWIVRWRGRAGDDVFPTRYRANSPADIRRLAAGGGGLEVVRLELIEGRPEYLRFSAPTYLLGWLYERLVNRVPGLARFRVLLVVELRKIV</sequence>
<dbReference type="PANTHER" id="PTHR42912">
    <property type="entry name" value="METHYLTRANSFERASE"/>
    <property type="match status" value="1"/>
</dbReference>
<gene>
    <name evidence="2" type="ORF">ABC977_08095</name>
</gene>
<proteinExistence type="predicted"/>
<dbReference type="InterPro" id="IPR029063">
    <property type="entry name" value="SAM-dependent_MTases_sf"/>
</dbReference>
<name>A0ABV4BCX7_9GAMM</name>
<keyword evidence="2" id="KW-0489">Methyltransferase</keyword>
<keyword evidence="3" id="KW-1185">Reference proteome</keyword>
<feature type="domain" description="Methyltransferase type 11" evidence="1">
    <location>
        <begin position="41"/>
        <end position="128"/>
    </location>
</feature>
<organism evidence="2 3">
    <name type="scientific">Thioalkalicoccus limnaeus</name>
    <dbReference type="NCBI Taxonomy" id="120681"/>
    <lineage>
        <taxon>Bacteria</taxon>
        <taxon>Pseudomonadati</taxon>
        <taxon>Pseudomonadota</taxon>
        <taxon>Gammaproteobacteria</taxon>
        <taxon>Chromatiales</taxon>
        <taxon>Chromatiaceae</taxon>
        <taxon>Thioalkalicoccus</taxon>
    </lineage>
</organism>
<dbReference type="SUPFAM" id="SSF53335">
    <property type="entry name" value="S-adenosyl-L-methionine-dependent methyltransferases"/>
    <property type="match status" value="1"/>
</dbReference>
<evidence type="ECO:0000313" key="2">
    <source>
        <dbReference type="EMBL" id="MEY6432365.1"/>
    </source>
</evidence>